<evidence type="ECO:0000313" key="2">
    <source>
        <dbReference type="WBParaSite" id="PgR040_g076_t04"/>
    </source>
</evidence>
<keyword evidence="1" id="KW-1185">Reference proteome</keyword>
<organism evidence="1 2">
    <name type="scientific">Parascaris univalens</name>
    <name type="common">Nematode worm</name>
    <dbReference type="NCBI Taxonomy" id="6257"/>
    <lineage>
        <taxon>Eukaryota</taxon>
        <taxon>Metazoa</taxon>
        <taxon>Ecdysozoa</taxon>
        <taxon>Nematoda</taxon>
        <taxon>Chromadorea</taxon>
        <taxon>Rhabditida</taxon>
        <taxon>Spirurina</taxon>
        <taxon>Ascaridomorpha</taxon>
        <taxon>Ascaridoidea</taxon>
        <taxon>Ascarididae</taxon>
        <taxon>Parascaris</taxon>
    </lineage>
</organism>
<reference evidence="2" key="1">
    <citation type="submission" date="2022-11" db="UniProtKB">
        <authorList>
            <consortium name="WormBaseParasite"/>
        </authorList>
    </citation>
    <scope>IDENTIFICATION</scope>
</reference>
<dbReference type="Proteomes" id="UP000887569">
    <property type="component" value="Unplaced"/>
</dbReference>
<accession>A0A915BHF8</accession>
<sequence>SKETKTRGGDRLPSDFSFAAQKDASNIVSSKSQECVELCRDRIESLIVDTRKRAYY</sequence>
<dbReference type="WBParaSite" id="PgR040_g076_t04">
    <property type="protein sequence ID" value="PgR040_g076_t04"/>
    <property type="gene ID" value="PgR040_g076"/>
</dbReference>
<dbReference type="AlphaFoldDB" id="A0A915BHF8"/>
<name>A0A915BHF8_PARUN</name>
<evidence type="ECO:0000313" key="1">
    <source>
        <dbReference type="Proteomes" id="UP000887569"/>
    </source>
</evidence>
<protein>
    <submittedName>
        <fullName evidence="2">K Homology domain-containing protein</fullName>
    </submittedName>
</protein>
<proteinExistence type="predicted"/>